<proteinExistence type="predicted"/>
<feature type="transmembrane region" description="Helical" evidence="1">
    <location>
        <begin position="57"/>
        <end position="78"/>
    </location>
</feature>
<gene>
    <name evidence="2" type="ORF">NBRC116591_04140</name>
</gene>
<accession>A0ABQ0A4M3</accession>
<keyword evidence="1" id="KW-0472">Membrane</keyword>
<feature type="transmembrane region" description="Helical" evidence="1">
    <location>
        <begin position="28"/>
        <end position="45"/>
    </location>
</feature>
<dbReference type="Proteomes" id="UP001465153">
    <property type="component" value="Unassembled WGS sequence"/>
</dbReference>
<name>A0ABQ0A4M3_9GAMM</name>
<dbReference type="RefSeq" id="WP_353301496.1">
    <property type="nucleotide sequence ID" value="NZ_BAABWN010000001.1"/>
</dbReference>
<sequence>MISHWINNKYALAIKHHYSTPLEIVFKQFRLGGAIFLLGFVLIYTSKQMPESAIQELMLLVGLSAVIIGFIIAIMAHIRMTIIRLVNVFKNSSDISRDK</sequence>
<reference evidence="2 3" key="1">
    <citation type="submission" date="2024-04" db="EMBL/GenBank/DDBJ databases">
        <title>Draft genome sequence of Sessilibacter corallicola NBRC 116591.</title>
        <authorList>
            <person name="Miyakawa T."/>
            <person name="Kusuya Y."/>
            <person name="Miura T."/>
        </authorList>
    </citation>
    <scope>NUCLEOTIDE SEQUENCE [LARGE SCALE GENOMIC DNA]</scope>
    <source>
        <strain evidence="2 3">KU-00831-HH</strain>
    </source>
</reference>
<protein>
    <recommendedName>
        <fullName evidence="4">DUF202 domain-containing protein</fullName>
    </recommendedName>
</protein>
<evidence type="ECO:0000313" key="3">
    <source>
        <dbReference type="Proteomes" id="UP001465153"/>
    </source>
</evidence>
<keyword evidence="1" id="KW-0812">Transmembrane</keyword>
<organism evidence="2 3">
    <name type="scientific">Sessilibacter corallicola</name>
    <dbReference type="NCBI Taxonomy" id="2904075"/>
    <lineage>
        <taxon>Bacteria</taxon>
        <taxon>Pseudomonadati</taxon>
        <taxon>Pseudomonadota</taxon>
        <taxon>Gammaproteobacteria</taxon>
        <taxon>Cellvibrionales</taxon>
        <taxon>Cellvibrionaceae</taxon>
        <taxon>Sessilibacter</taxon>
    </lineage>
</organism>
<evidence type="ECO:0000313" key="2">
    <source>
        <dbReference type="EMBL" id="GAA6166604.1"/>
    </source>
</evidence>
<dbReference type="EMBL" id="BAABWN010000001">
    <property type="protein sequence ID" value="GAA6166604.1"/>
    <property type="molecule type" value="Genomic_DNA"/>
</dbReference>
<keyword evidence="3" id="KW-1185">Reference proteome</keyword>
<keyword evidence="1" id="KW-1133">Transmembrane helix</keyword>
<comment type="caution">
    <text evidence="2">The sequence shown here is derived from an EMBL/GenBank/DDBJ whole genome shotgun (WGS) entry which is preliminary data.</text>
</comment>
<evidence type="ECO:0008006" key="4">
    <source>
        <dbReference type="Google" id="ProtNLM"/>
    </source>
</evidence>
<evidence type="ECO:0000256" key="1">
    <source>
        <dbReference type="SAM" id="Phobius"/>
    </source>
</evidence>